<name>A0A161Q8I2_RIEAN</name>
<dbReference type="PANTHER" id="PTHR10395:SF7">
    <property type="entry name" value="5-HYDROXYISOURATE HYDROLASE"/>
    <property type="match status" value="1"/>
</dbReference>
<evidence type="ECO:0000256" key="3">
    <source>
        <dbReference type="ARBA" id="ARBA00009850"/>
    </source>
</evidence>
<comment type="catalytic activity">
    <reaction evidence="1 7">
        <text>5-hydroxyisourate + H2O = 5-hydroxy-2-oxo-4-ureido-2,5-dihydro-1H-imidazole-5-carboxylate + H(+)</text>
        <dbReference type="Rhea" id="RHEA:23736"/>
        <dbReference type="ChEBI" id="CHEBI:15377"/>
        <dbReference type="ChEBI" id="CHEBI:15378"/>
        <dbReference type="ChEBI" id="CHEBI:18072"/>
        <dbReference type="ChEBI" id="CHEBI:58639"/>
        <dbReference type="EC" id="3.5.2.17"/>
    </reaction>
</comment>
<dbReference type="NCBIfam" id="TIGR02962">
    <property type="entry name" value="hdxy_isourate"/>
    <property type="match status" value="1"/>
</dbReference>
<dbReference type="PRINTS" id="PR00189">
    <property type="entry name" value="TRNSTHYRETIN"/>
</dbReference>
<evidence type="ECO:0000256" key="2">
    <source>
        <dbReference type="ARBA" id="ARBA00002704"/>
    </source>
</evidence>
<protein>
    <recommendedName>
        <fullName evidence="7">5-hydroxyisourate hydrolase</fullName>
        <shortName evidence="7">HIU hydrolase</shortName>
        <shortName evidence="7">HIUHase</shortName>
        <ecNumber evidence="7">3.5.2.17</ecNumber>
    </recommendedName>
</protein>
<dbReference type="Gene3D" id="2.60.40.180">
    <property type="entry name" value="Transthyretin/hydroxyisourate hydrolase domain"/>
    <property type="match status" value="1"/>
</dbReference>
<dbReference type="InterPro" id="IPR036817">
    <property type="entry name" value="Transthyretin/HIU_hydrolase_sf"/>
</dbReference>
<evidence type="ECO:0000256" key="1">
    <source>
        <dbReference type="ARBA" id="ARBA00001043"/>
    </source>
</evidence>
<dbReference type="AlphaFoldDB" id="A0A161Q8I2"/>
<dbReference type="InterPro" id="IPR023416">
    <property type="entry name" value="Transthyretin/HIU_hydrolase_d"/>
</dbReference>
<organism evidence="8 9">
    <name type="scientific">Riemerella anatipestifer</name>
    <name type="common">Moraxella anatipestifer</name>
    <dbReference type="NCBI Taxonomy" id="34085"/>
    <lineage>
        <taxon>Bacteria</taxon>
        <taxon>Pseudomonadati</taxon>
        <taxon>Bacteroidota</taxon>
        <taxon>Flavobacteriia</taxon>
        <taxon>Flavobacteriales</taxon>
        <taxon>Weeksellaceae</taxon>
        <taxon>Riemerella</taxon>
    </lineage>
</organism>
<dbReference type="RefSeq" id="WP_004920539.1">
    <property type="nucleotide sequence ID" value="NZ_CP011859.1"/>
</dbReference>
<comment type="subunit">
    <text evidence="4 7">Homotetramer.</text>
</comment>
<proteinExistence type="inferred from homology"/>
<dbReference type="InterPro" id="IPR000895">
    <property type="entry name" value="Transthyretin/HIU_hydrolase"/>
</dbReference>
<comment type="similarity">
    <text evidence="3 7">Belongs to the transthyretin family. 5-hydroxyisourate hydrolase subfamily.</text>
</comment>
<dbReference type="PROSITE" id="PS00768">
    <property type="entry name" value="TRANSTHYRETIN_1"/>
    <property type="match status" value="1"/>
</dbReference>
<dbReference type="GO" id="GO:0006144">
    <property type="term" value="P:purine nucleobase metabolic process"/>
    <property type="evidence" value="ECO:0007669"/>
    <property type="project" value="UniProtKB-KW"/>
</dbReference>
<dbReference type="OrthoDB" id="9792386at2"/>
<evidence type="ECO:0000256" key="6">
    <source>
        <dbReference type="ARBA" id="ARBA00022801"/>
    </source>
</evidence>
<dbReference type="EMBL" id="CP011859">
    <property type="protein sequence ID" value="AQY21980.1"/>
    <property type="molecule type" value="Genomic_DNA"/>
</dbReference>
<dbReference type="SMART" id="SM00095">
    <property type="entry name" value="TR_THY"/>
    <property type="match status" value="1"/>
</dbReference>
<dbReference type="Pfam" id="PF00576">
    <property type="entry name" value="Transthyretin"/>
    <property type="match status" value="1"/>
</dbReference>
<gene>
    <name evidence="8" type="primary">hiuH</name>
    <name evidence="8" type="ORF">AB406_1030</name>
</gene>
<evidence type="ECO:0000256" key="5">
    <source>
        <dbReference type="ARBA" id="ARBA00022631"/>
    </source>
</evidence>
<dbReference type="InterPro" id="IPR023418">
    <property type="entry name" value="Thyroxine_BS"/>
</dbReference>
<keyword evidence="6 7" id="KW-0378">Hydrolase</keyword>
<evidence type="ECO:0000313" key="8">
    <source>
        <dbReference type="EMBL" id="AQY21980.1"/>
    </source>
</evidence>
<reference evidence="8 9" key="1">
    <citation type="submission" date="2015-06" db="EMBL/GenBank/DDBJ databases">
        <title>R. anatipestifer strain HXb2 is the most virulent strain so far, and the genome sequence would help us uncover the pathogenesis.</title>
        <authorList>
            <person name="Hu Q."/>
            <person name="Qi J."/>
            <person name="Bo H."/>
            <person name="Liu G."/>
            <person name="Tao M."/>
            <person name="Ding Y."/>
            <person name="Xue Y."/>
        </authorList>
    </citation>
    <scope>NUCLEOTIDE SEQUENCE [LARGE SCALE GENOMIC DNA]</scope>
    <source>
        <strain evidence="8 9">HXb2</strain>
    </source>
</reference>
<dbReference type="InterPro" id="IPR014306">
    <property type="entry name" value="Hydroxyisourate_hydrolase"/>
</dbReference>
<evidence type="ECO:0000256" key="4">
    <source>
        <dbReference type="ARBA" id="ARBA00011881"/>
    </source>
</evidence>
<dbReference type="GO" id="GO:0033971">
    <property type="term" value="F:hydroxyisourate hydrolase activity"/>
    <property type="evidence" value="ECO:0007669"/>
    <property type="project" value="UniProtKB-EC"/>
</dbReference>
<dbReference type="PROSITE" id="PS00769">
    <property type="entry name" value="TRANSTHYRETIN_2"/>
    <property type="match status" value="1"/>
</dbReference>
<dbReference type="Proteomes" id="UP000189883">
    <property type="component" value="Chromosome"/>
</dbReference>
<dbReference type="SUPFAM" id="SSF49472">
    <property type="entry name" value="Transthyretin (synonym: prealbumin)"/>
    <property type="match status" value="1"/>
</dbReference>
<dbReference type="CDD" id="cd05822">
    <property type="entry name" value="TLP_HIUase"/>
    <property type="match status" value="1"/>
</dbReference>
<comment type="function">
    <text evidence="2">Catalyzes the hydrolysis of 5-hydroxyisourate (HIU) to 2-oxo-4-hydroxy-4-carboxy-5-ureidoimidazoline (OHCU).</text>
</comment>
<accession>A0A161Q8I2</accession>
<evidence type="ECO:0000256" key="7">
    <source>
        <dbReference type="RuleBase" id="RU361270"/>
    </source>
</evidence>
<dbReference type="eggNOG" id="COG2351">
    <property type="taxonomic scope" value="Bacteria"/>
</dbReference>
<sequence>MKKVALWLAFLFTGILFAQEVKYQLSSHILDITQGKPAPGVSITLSKQNKNGVWVKVDEKVTDENGRIKNFLKEEKGVSHQGIYKLTYHTTPYFEKLGQQSFYPFVEVVFELKDNSHYHVPITLSPYGYSTYRGN</sequence>
<keyword evidence="5 7" id="KW-0659">Purine metabolism</keyword>
<dbReference type="InterPro" id="IPR023419">
    <property type="entry name" value="Transthyretin_CS"/>
</dbReference>
<evidence type="ECO:0000313" key="9">
    <source>
        <dbReference type="Proteomes" id="UP000189883"/>
    </source>
</evidence>
<dbReference type="PANTHER" id="PTHR10395">
    <property type="entry name" value="URICASE AND TRANSTHYRETIN-RELATED"/>
    <property type="match status" value="1"/>
</dbReference>
<dbReference type="EC" id="3.5.2.17" evidence="7"/>